<dbReference type="GO" id="GO:0008408">
    <property type="term" value="F:3'-5' exonuclease activity"/>
    <property type="evidence" value="ECO:0007669"/>
    <property type="project" value="TreeGrafter"/>
</dbReference>
<name>A0A0X3APE1_9FLAO</name>
<dbReference type="GO" id="GO:0003887">
    <property type="term" value="F:DNA-directed DNA polymerase activity"/>
    <property type="evidence" value="ECO:0007669"/>
    <property type="project" value="InterPro"/>
</dbReference>
<dbReference type="Pfam" id="PF00929">
    <property type="entry name" value="RNase_T"/>
    <property type="match status" value="1"/>
</dbReference>
<accession>A0A0X3APE1</accession>
<reference evidence="4 5" key="1">
    <citation type="submission" date="2016-01" db="EMBL/GenBank/DDBJ databases">
        <authorList>
            <person name="McClelland M."/>
            <person name="Jain A."/>
            <person name="Saraogi P."/>
            <person name="Mendelson R."/>
            <person name="Westerman R."/>
            <person name="SanMiguel P."/>
            <person name="Csonka L."/>
        </authorList>
    </citation>
    <scope>NUCLEOTIDE SEQUENCE [LARGE SCALE GENOMIC DNA]</scope>
    <source>
        <strain evidence="4 5">R-53146</strain>
    </source>
</reference>
<dbReference type="PROSITE" id="PS50164">
    <property type="entry name" value="GIY_YIG"/>
    <property type="match status" value="1"/>
</dbReference>
<dbReference type="Gene3D" id="3.40.1440.10">
    <property type="entry name" value="GIY-YIG endonuclease"/>
    <property type="match status" value="1"/>
</dbReference>
<dbReference type="STRING" id="1586267.GCA_001418685_01068"/>
<dbReference type="RefSeq" id="WP_055425429.1">
    <property type="nucleotide sequence ID" value="NZ_FCOR01000005.1"/>
</dbReference>
<dbReference type="InterPro" id="IPR036397">
    <property type="entry name" value="RNaseH_sf"/>
</dbReference>
<dbReference type="GO" id="GO:0006289">
    <property type="term" value="P:nucleotide-excision repair"/>
    <property type="evidence" value="ECO:0007669"/>
    <property type="project" value="InterPro"/>
</dbReference>
<dbReference type="InterPro" id="IPR006054">
    <property type="entry name" value="DnaQ"/>
</dbReference>
<dbReference type="PANTHER" id="PTHR30231:SF41">
    <property type="entry name" value="DNA POLYMERASE III SUBUNIT EPSILON"/>
    <property type="match status" value="1"/>
</dbReference>
<comment type="function">
    <text evidence="1">DNA polymerase III is a complex, multichain enzyme responsible for most of the replicative synthesis in bacteria. The epsilon subunit contain the editing function and is a proofreading 3'-5' exonuclease.</text>
</comment>
<evidence type="ECO:0000259" key="3">
    <source>
        <dbReference type="PROSITE" id="PS50164"/>
    </source>
</evidence>
<dbReference type="FunFam" id="3.30.420.10:FF:000045">
    <property type="entry name" value="3'-5' exonuclease DinG"/>
    <property type="match status" value="1"/>
</dbReference>
<dbReference type="CDD" id="cd06127">
    <property type="entry name" value="DEDDh"/>
    <property type="match status" value="1"/>
</dbReference>
<dbReference type="OrthoDB" id="9803913at2"/>
<dbReference type="InterPro" id="IPR012337">
    <property type="entry name" value="RNaseH-like_sf"/>
</dbReference>
<dbReference type="AlphaFoldDB" id="A0A0X3APE1"/>
<proteinExistence type="predicted"/>
<dbReference type="GO" id="GO:0003677">
    <property type="term" value="F:DNA binding"/>
    <property type="evidence" value="ECO:0007669"/>
    <property type="project" value="InterPro"/>
</dbReference>
<sequence length="418" mass="48049">MDYAILDVETTGGKFNEESIIEIAVYRFNGEKITDTFISLINPERDIHFYVQKLTGITKKMVKTAPKFYELAKRLVEITDNAVLVGHNVTFDYRIIRSEFLRLGFDFQRPTLDTITLSRTIIPGMASYSLGKLCSSLGIPVSERHRAHGDAWATVKLFQLLLDKDTHKNIINSHINQIKHQSLNKKILTLLESLPQATGVFYLHDEKGKIIYIDQSSNISNKARQILTGKSQKSRNIQKKTEQISFELTGSKIIAGLKAFNEIKVNNPEYLPIRKTNFHSYGLFANPKQNKIYIASLNSKNKKNALLTFSSLEKAKEFLTSQEEKENYYCNLILELNFKKEKYILLTDQGRTLSEKSFMFFEEGTLTGYGFYTLHSQIKNVDRVKKIMTTSLVNEDILLQIRNKFFISDKLQKIILSL</sequence>
<dbReference type="GO" id="GO:0005829">
    <property type="term" value="C:cytosol"/>
    <property type="evidence" value="ECO:0007669"/>
    <property type="project" value="TreeGrafter"/>
</dbReference>
<protein>
    <submittedName>
        <fullName evidence="4">DNA polymerase-3 subunit epsilon</fullName>
    </submittedName>
</protein>
<evidence type="ECO:0000256" key="1">
    <source>
        <dbReference type="ARBA" id="ARBA00025483"/>
    </source>
</evidence>
<dbReference type="Proteomes" id="UP000182761">
    <property type="component" value="Unassembled WGS sequence"/>
</dbReference>
<dbReference type="NCBIfam" id="TIGR00573">
    <property type="entry name" value="dnaq"/>
    <property type="match status" value="1"/>
</dbReference>
<evidence type="ECO:0000313" key="4">
    <source>
        <dbReference type="EMBL" id="CVK16222.1"/>
    </source>
</evidence>
<comment type="subunit">
    <text evidence="2">DNA polymerase III contains a core (composed of alpha, epsilon and theta chains) that associates with a tau subunit. This core dimerizes to form the POLIII' complex. PolIII' associates with the gamma complex (composed of gamma, delta, delta', psi and chi chains) and with the beta chain to form the complete DNA polymerase III complex.</text>
</comment>
<dbReference type="SMART" id="SM00479">
    <property type="entry name" value="EXOIII"/>
    <property type="match status" value="1"/>
</dbReference>
<keyword evidence="5" id="KW-1185">Reference proteome</keyword>
<organism evidence="4 5">
    <name type="scientific">Apibacter mensalis</name>
    <dbReference type="NCBI Taxonomy" id="1586267"/>
    <lineage>
        <taxon>Bacteria</taxon>
        <taxon>Pseudomonadati</taxon>
        <taxon>Bacteroidota</taxon>
        <taxon>Flavobacteriia</taxon>
        <taxon>Flavobacteriales</taxon>
        <taxon>Weeksellaceae</taxon>
        <taxon>Apibacter</taxon>
    </lineage>
</organism>
<dbReference type="InterPro" id="IPR035901">
    <property type="entry name" value="GIY-YIG_endonuc_sf"/>
</dbReference>
<dbReference type="SUPFAM" id="SSF53098">
    <property type="entry name" value="Ribonuclease H-like"/>
    <property type="match status" value="1"/>
</dbReference>
<dbReference type="CDD" id="cd10434">
    <property type="entry name" value="GIY-YIG_UvrC_Cho"/>
    <property type="match status" value="1"/>
</dbReference>
<dbReference type="GO" id="GO:0045004">
    <property type="term" value="P:DNA replication proofreading"/>
    <property type="evidence" value="ECO:0007669"/>
    <property type="project" value="TreeGrafter"/>
</dbReference>
<feature type="domain" description="GIY-YIG" evidence="3">
    <location>
        <begin position="196"/>
        <end position="272"/>
    </location>
</feature>
<evidence type="ECO:0000313" key="5">
    <source>
        <dbReference type="Proteomes" id="UP000182761"/>
    </source>
</evidence>
<dbReference type="Gene3D" id="3.30.420.10">
    <property type="entry name" value="Ribonuclease H-like superfamily/Ribonuclease H"/>
    <property type="match status" value="1"/>
</dbReference>
<dbReference type="PANTHER" id="PTHR30231">
    <property type="entry name" value="DNA POLYMERASE III SUBUNIT EPSILON"/>
    <property type="match status" value="1"/>
</dbReference>
<dbReference type="EMBL" id="FCOR01000005">
    <property type="protein sequence ID" value="CVK16222.1"/>
    <property type="molecule type" value="Genomic_DNA"/>
</dbReference>
<dbReference type="InterPro" id="IPR013520">
    <property type="entry name" value="Ribonucl_H"/>
</dbReference>
<dbReference type="InterPro" id="IPR000305">
    <property type="entry name" value="GIY-YIG_endonuc"/>
</dbReference>
<gene>
    <name evidence="4" type="ORF">Ga0061079_105181</name>
</gene>
<evidence type="ECO:0000256" key="2">
    <source>
        <dbReference type="ARBA" id="ARBA00026073"/>
    </source>
</evidence>
<dbReference type="InterPro" id="IPR047296">
    <property type="entry name" value="GIY-YIG_UvrC_Cho"/>
</dbReference>